<feature type="domain" description="AB hydrolase-1" evidence="1">
    <location>
        <begin position="37"/>
        <end position="271"/>
    </location>
</feature>
<gene>
    <name evidence="2" type="ORF">GGQ98_000717</name>
</gene>
<reference evidence="2 3" key="1">
    <citation type="submission" date="2020-08" db="EMBL/GenBank/DDBJ databases">
        <title>Genomic Encyclopedia of Type Strains, Phase IV (KMG-IV): sequencing the most valuable type-strain genomes for metagenomic binning, comparative biology and taxonomic classification.</title>
        <authorList>
            <person name="Goeker M."/>
        </authorList>
    </citation>
    <scope>NUCLEOTIDE SEQUENCE [LARGE SCALE GENOMIC DNA]</scope>
    <source>
        <strain evidence="2 3">DSM 17328</strain>
    </source>
</reference>
<dbReference type="EC" id="3.7.1.14" evidence="2"/>
<accession>A0A7W7B183</accession>
<dbReference type="InterPro" id="IPR029058">
    <property type="entry name" value="AB_hydrolase_fold"/>
</dbReference>
<dbReference type="RefSeq" id="WP_184065196.1">
    <property type="nucleotide sequence ID" value="NZ_JACHNZ010000005.1"/>
</dbReference>
<dbReference type="SUPFAM" id="SSF53474">
    <property type="entry name" value="alpha/beta-Hydrolases"/>
    <property type="match status" value="1"/>
</dbReference>
<dbReference type="AlphaFoldDB" id="A0A7W7B183"/>
<dbReference type="InterPro" id="IPR000073">
    <property type="entry name" value="AB_hydrolase_1"/>
</dbReference>
<evidence type="ECO:0000313" key="2">
    <source>
        <dbReference type="EMBL" id="MBB4631110.1"/>
    </source>
</evidence>
<dbReference type="Proteomes" id="UP000566324">
    <property type="component" value="Unassembled WGS sequence"/>
</dbReference>
<dbReference type="Pfam" id="PF00561">
    <property type="entry name" value="Abhydrolase_1"/>
    <property type="match status" value="1"/>
</dbReference>
<evidence type="ECO:0000259" key="1">
    <source>
        <dbReference type="Pfam" id="PF00561"/>
    </source>
</evidence>
<keyword evidence="2" id="KW-0378">Hydrolase</keyword>
<dbReference type="GO" id="GO:0016787">
    <property type="term" value="F:hydrolase activity"/>
    <property type="evidence" value="ECO:0007669"/>
    <property type="project" value="UniProtKB-KW"/>
</dbReference>
<dbReference type="PANTHER" id="PTHR46438:SF11">
    <property type="entry name" value="LIPASE-RELATED"/>
    <property type="match status" value="1"/>
</dbReference>
<dbReference type="EMBL" id="JACHNZ010000005">
    <property type="protein sequence ID" value="MBB4631110.1"/>
    <property type="molecule type" value="Genomic_DNA"/>
</dbReference>
<proteinExistence type="predicted"/>
<comment type="caution">
    <text evidence="2">The sequence shown here is derived from an EMBL/GenBank/DDBJ whole genome shotgun (WGS) entry which is preliminary data.</text>
</comment>
<protein>
    <submittedName>
        <fullName evidence="2">2-hydroxy-6-oxonona-2,4-dienedioate hydrolase</fullName>
        <ecNumber evidence="2">3.7.1.14</ecNumber>
    </submittedName>
</protein>
<dbReference type="PANTHER" id="PTHR46438">
    <property type="entry name" value="ALPHA/BETA-HYDROLASES SUPERFAMILY PROTEIN"/>
    <property type="match status" value="1"/>
</dbReference>
<dbReference type="Gene3D" id="3.40.50.1820">
    <property type="entry name" value="alpha/beta hydrolase"/>
    <property type="match status" value="1"/>
</dbReference>
<keyword evidence="3" id="KW-1185">Reference proteome</keyword>
<organism evidence="2 3">
    <name type="scientific">Sphingosinicella soli</name>
    <dbReference type="NCBI Taxonomy" id="333708"/>
    <lineage>
        <taxon>Bacteria</taxon>
        <taxon>Pseudomonadati</taxon>
        <taxon>Pseudomonadota</taxon>
        <taxon>Alphaproteobacteria</taxon>
        <taxon>Sphingomonadales</taxon>
        <taxon>Sphingosinicellaceae</taxon>
        <taxon>Sphingosinicella</taxon>
    </lineage>
</organism>
<evidence type="ECO:0000313" key="3">
    <source>
        <dbReference type="Proteomes" id="UP000566324"/>
    </source>
</evidence>
<name>A0A7W7B183_9SPHN</name>
<dbReference type="PRINTS" id="PR00111">
    <property type="entry name" value="ABHYDROLASE"/>
</dbReference>
<sequence>MHESIWSDLTGVSFTQGFIDVTGTKTRYLRSGDSGKPLLIFLHGTSGHAEAFSRNMGAHGEHFDTWAIDMIGHGWSDYPQTNYEISTYAEHVLRTMDAIGRSKAHVSGESLGGWVATYLAVHHPDRVDKVVLNTAGGWVANPEVMERIKKVSNAAADNPTWETVKARLEFLMYDKSMVNDDLIECRRRIFNRPGYSDVTRRILCLQEMDVRKRNLITEEQYGRIESPTLVLWTSHDPTATVDQGREIANMIPGSEFVVMDKCGHWPQFENAEEFNRIHIDFLLR</sequence>